<dbReference type="PROSITE" id="PS51085">
    <property type="entry name" value="2FE2S_FER_2"/>
    <property type="match status" value="1"/>
</dbReference>
<comment type="cofactor">
    <cofactor evidence="6">
        <name>[2Fe-2S] cluster</name>
        <dbReference type="ChEBI" id="CHEBI:190135"/>
    </cofactor>
</comment>
<dbReference type="Pfam" id="PF00111">
    <property type="entry name" value="Fer2"/>
    <property type="match status" value="1"/>
</dbReference>
<evidence type="ECO:0000256" key="2">
    <source>
        <dbReference type="ARBA" id="ARBA00022714"/>
    </source>
</evidence>
<dbReference type="GO" id="GO:0009055">
    <property type="term" value="F:electron transfer activity"/>
    <property type="evidence" value="ECO:0007669"/>
    <property type="project" value="TreeGrafter"/>
</dbReference>
<dbReference type="PANTHER" id="PTHR23426">
    <property type="entry name" value="FERREDOXIN/ADRENODOXIN"/>
    <property type="match status" value="1"/>
</dbReference>
<accession>A0A9D7SCE0</accession>
<evidence type="ECO:0000256" key="1">
    <source>
        <dbReference type="ARBA" id="ARBA00010914"/>
    </source>
</evidence>
<keyword evidence="4" id="KW-0408">Iron</keyword>
<reference evidence="8 9" key="1">
    <citation type="submission" date="2020-10" db="EMBL/GenBank/DDBJ databases">
        <title>Connecting structure to function with the recovery of over 1000 high-quality activated sludge metagenome-assembled genomes encoding full-length rRNA genes using long-read sequencing.</title>
        <authorList>
            <person name="Singleton C.M."/>
            <person name="Petriglieri F."/>
            <person name="Kristensen J.M."/>
            <person name="Kirkegaard R.H."/>
            <person name="Michaelsen T.Y."/>
            <person name="Andersen M.H."/>
            <person name="Karst S.M."/>
            <person name="Dueholm M.S."/>
            <person name="Nielsen P.H."/>
            <person name="Albertsen M."/>
        </authorList>
    </citation>
    <scope>NUCLEOTIDE SEQUENCE [LARGE SCALE GENOMIC DNA]</scope>
    <source>
        <strain evidence="8">Ribe_18-Q3-R11-54_BAT3C.373</strain>
    </source>
</reference>
<dbReference type="CDD" id="cd00207">
    <property type="entry name" value="fer2"/>
    <property type="match status" value="1"/>
</dbReference>
<dbReference type="InterPro" id="IPR001041">
    <property type="entry name" value="2Fe-2S_ferredoxin-type"/>
</dbReference>
<protein>
    <submittedName>
        <fullName evidence="8">2Fe-2S iron-sulfur cluster binding domain-containing protein</fullName>
    </submittedName>
</protein>
<dbReference type="PRINTS" id="PR00355">
    <property type="entry name" value="ADRENODOXIN"/>
</dbReference>
<evidence type="ECO:0000256" key="6">
    <source>
        <dbReference type="ARBA" id="ARBA00034078"/>
    </source>
</evidence>
<dbReference type="InterPro" id="IPR001055">
    <property type="entry name" value="Adrenodoxin-like"/>
</dbReference>
<proteinExistence type="inferred from homology"/>
<organism evidence="8 9">
    <name type="scientific">Candidatus Defluviibacterium haderslevense</name>
    <dbReference type="NCBI Taxonomy" id="2981993"/>
    <lineage>
        <taxon>Bacteria</taxon>
        <taxon>Pseudomonadati</taxon>
        <taxon>Bacteroidota</taxon>
        <taxon>Saprospiria</taxon>
        <taxon>Saprospirales</taxon>
        <taxon>Saprospiraceae</taxon>
        <taxon>Candidatus Defluviibacterium</taxon>
    </lineage>
</organism>
<dbReference type="GO" id="GO:0051537">
    <property type="term" value="F:2 iron, 2 sulfur cluster binding"/>
    <property type="evidence" value="ECO:0007669"/>
    <property type="project" value="UniProtKB-KW"/>
</dbReference>
<dbReference type="EMBL" id="JADKFW010000017">
    <property type="protein sequence ID" value="MBK9719228.1"/>
    <property type="molecule type" value="Genomic_DNA"/>
</dbReference>
<evidence type="ECO:0000259" key="7">
    <source>
        <dbReference type="PROSITE" id="PS51085"/>
    </source>
</evidence>
<keyword evidence="3" id="KW-0479">Metal-binding</keyword>
<dbReference type="GO" id="GO:0140647">
    <property type="term" value="P:P450-containing electron transport chain"/>
    <property type="evidence" value="ECO:0007669"/>
    <property type="project" value="InterPro"/>
</dbReference>
<evidence type="ECO:0000313" key="8">
    <source>
        <dbReference type="EMBL" id="MBK9719228.1"/>
    </source>
</evidence>
<keyword evidence="2" id="KW-0001">2Fe-2S</keyword>
<name>A0A9D7SCE0_9BACT</name>
<dbReference type="Proteomes" id="UP000808349">
    <property type="component" value="Unassembled WGS sequence"/>
</dbReference>
<feature type="domain" description="2Fe-2S ferredoxin-type" evidence="7">
    <location>
        <begin position="2"/>
        <end position="104"/>
    </location>
</feature>
<dbReference type="AlphaFoldDB" id="A0A9D7SCE0"/>
<dbReference type="InterPro" id="IPR036010">
    <property type="entry name" value="2Fe-2S_ferredoxin-like_sf"/>
</dbReference>
<dbReference type="SUPFAM" id="SSF54292">
    <property type="entry name" value="2Fe-2S ferredoxin-like"/>
    <property type="match status" value="1"/>
</dbReference>
<dbReference type="PANTHER" id="PTHR23426:SF65">
    <property type="entry name" value="FERREDOXIN-2, MITOCHONDRIAL"/>
    <property type="match status" value="1"/>
</dbReference>
<evidence type="ECO:0000313" key="9">
    <source>
        <dbReference type="Proteomes" id="UP000808349"/>
    </source>
</evidence>
<evidence type="ECO:0000256" key="4">
    <source>
        <dbReference type="ARBA" id="ARBA00023004"/>
    </source>
</evidence>
<evidence type="ECO:0000256" key="3">
    <source>
        <dbReference type="ARBA" id="ARBA00022723"/>
    </source>
</evidence>
<dbReference type="GO" id="GO:0046872">
    <property type="term" value="F:metal ion binding"/>
    <property type="evidence" value="ECO:0007669"/>
    <property type="project" value="UniProtKB-KW"/>
</dbReference>
<comment type="caution">
    <text evidence="8">The sequence shown here is derived from an EMBL/GenBank/DDBJ whole genome shotgun (WGS) entry which is preliminary data.</text>
</comment>
<dbReference type="InterPro" id="IPR012675">
    <property type="entry name" value="Beta-grasp_dom_sf"/>
</dbReference>
<dbReference type="Gene3D" id="3.10.20.30">
    <property type="match status" value="1"/>
</dbReference>
<comment type="similarity">
    <text evidence="1">Belongs to the adrenodoxin/putidaredoxin family.</text>
</comment>
<gene>
    <name evidence="8" type="ORF">IPO85_17265</name>
</gene>
<keyword evidence="5" id="KW-0411">Iron-sulfur</keyword>
<evidence type="ECO:0000256" key="5">
    <source>
        <dbReference type="ARBA" id="ARBA00023014"/>
    </source>
</evidence>
<sequence>MAKILFKFEDKSIPQQEFDIQGKDKSVLELTEELDIHLNHNCGGVCACSTCHIYIKFGDRFLEDISDKEEDFIDRAHNPRLESRLACQCIILDENAIIEVEIPDQKRIIGHEH</sequence>